<comment type="caution">
    <text evidence="2">The sequence shown here is derived from an EMBL/GenBank/DDBJ whole genome shotgun (WGS) entry which is preliminary data.</text>
</comment>
<dbReference type="AlphaFoldDB" id="A0AAE0TSK1"/>
<organism evidence="2 3">
    <name type="scientific">Lasiosphaeria ovina</name>
    <dbReference type="NCBI Taxonomy" id="92902"/>
    <lineage>
        <taxon>Eukaryota</taxon>
        <taxon>Fungi</taxon>
        <taxon>Dikarya</taxon>
        <taxon>Ascomycota</taxon>
        <taxon>Pezizomycotina</taxon>
        <taxon>Sordariomycetes</taxon>
        <taxon>Sordariomycetidae</taxon>
        <taxon>Sordariales</taxon>
        <taxon>Lasiosphaeriaceae</taxon>
        <taxon>Lasiosphaeria</taxon>
    </lineage>
</organism>
<keyword evidence="3" id="KW-1185">Reference proteome</keyword>
<keyword evidence="1" id="KW-0472">Membrane</keyword>
<keyword evidence="1" id="KW-1133">Transmembrane helix</keyword>
<evidence type="ECO:0000313" key="2">
    <source>
        <dbReference type="EMBL" id="KAK3379583.1"/>
    </source>
</evidence>
<reference evidence="2" key="1">
    <citation type="journal article" date="2023" name="Mol. Phylogenet. Evol.">
        <title>Genome-scale phylogeny and comparative genomics of the fungal order Sordariales.</title>
        <authorList>
            <person name="Hensen N."/>
            <person name="Bonometti L."/>
            <person name="Westerberg I."/>
            <person name="Brannstrom I.O."/>
            <person name="Guillou S."/>
            <person name="Cros-Aarteil S."/>
            <person name="Calhoun S."/>
            <person name="Haridas S."/>
            <person name="Kuo A."/>
            <person name="Mondo S."/>
            <person name="Pangilinan J."/>
            <person name="Riley R."/>
            <person name="LaButti K."/>
            <person name="Andreopoulos B."/>
            <person name="Lipzen A."/>
            <person name="Chen C."/>
            <person name="Yan M."/>
            <person name="Daum C."/>
            <person name="Ng V."/>
            <person name="Clum A."/>
            <person name="Steindorff A."/>
            <person name="Ohm R.A."/>
            <person name="Martin F."/>
            <person name="Silar P."/>
            <person name="Natvig D.O."/>
            <person name="Lalanne C."/>
            <person name="Gautier V."/>
            <person name="Ament-Velasquez S.L."/>
            <person name="Kruys A."/>
            <person name="Hutchinson M.I."/>
            <person name="Powell A.J."/>
            <person name="Barry K."/>
            <person name="Miller A.N."/>
            <person name="Grigoriev I.V."/>
            <person name="Debuchy R."/>
            <person name="Gladieux P."/>
            <person name="Hiltunen Thoren M."/>
            <person name="Johannesson H."/>
        </authorList>
    </citation>
    <scope>NUCLEOTIDE SEQUENCE</scope>
    <source>
        <strain evidence="2">CBS 958.72</strain>
    </source>
</reference>
<keyword evidence="1" id="KW-0812">Transmembrane</keyword>
<name>A0AAE0TSK1_9PEZI</name>
<proteinExistence type="predicted"/>
<sequence length="174" mass="19102">MRFYTDCCARFFDYAAGGVFASQKQSTYSSLSPPSLLVLSLPVRGGGGSGVCFLPSQPLRGTHLFCDPLHWLSQSVLDRFLIREPKSVSLAPGGFSQATKVSLTSTNPASSNVTPNYALHIPHPSSTSRNGICSTFPFEANVTWLISIWVWLCIDVLTKGYVWFVCSVVVYVRR</sequence>
<dbReference type="Proteomes" id="UP001287356">
    <property type="component" value="Unassembled WGS sequence"/>
</dbReference>
<dbReference type="EMBL" id="JAULSN010000002">
    <property type="protein sequence ID" value="KAK3379583.1"/>
    <property type="molecule type" value="Genomic_DNA"/>
</dbReference>
<accession>A0AAE0TSK1</accession>
<evidence type="ECO:0000256" key="1">
    <source>
        <dbReference type="SAM" id="Phobius"/>
    </source>
</evidence>
<gene>
    <name evidence="2" type="ORF">B0T24DRAFT_162836</name>
</gene>
<feature type="transmembrane region" description="Helical" evidence="1">
    <location>
        <begin position="148"/>
        <end position="172"/>
    </location>
</feature>
<reference evidence="2" key="2">
    <citation type="submission" date="2023-06" db="EMBL/GenBank/DDBJ databases">
        <authorList>
            <consortium name="Lawrence Berkeley National Laboratory"/>
            <person name="Haridas S."/>
            <person name="Hensen N."/>
            <person name="Bonometti L."/>
            <person name="Westerberg I."/>
            <person name="Brannstrom I.O."/>
            <person name="Guillou S."/>
            <person name="Cros-Aarteil S."/>
            <person name="Calhoun S."/>
            <person name="Kuo A."/>
            <person name="Mondo S."/>
            <person name="Pangilinan J."/>
            <person name="Riley R."/>
            <person name="Labutti K."/>
            <person name="Andreopoulos B."/>
            <person name="Lipzen A."/>
            <person name="Chen C."/>
            <person name="Yanf M."/>
            <person name="Daum C."/>
            <person name="Ng V."/>
            <person name="Clum A."/>
            <person name="Steindorff A."/>
            <person name="Ohm R."/>
            <person name="Martin F."/>
            <person name="Silar P."/>
            <person name="Natvig D."/>
            <person name="Lalanne C."/>
            <person name="Gautier V."/>
            <person name="Ament-Velasquez S.L."/>
            <person name="Kruys A."/>
            <person name="Hutchinson M.I."/>
            <person name="Powell A.J."/>
            <person name="Barry K."/>
            <person name="Miller A.N."/>
            <person name="Grigoriev I.V."/>
            <person name="Debuchy R."/>
            <person name="Gladieux P."/>
            <person name="Thoren M.H."/>
            <person name="Johannesson H."/>
        </authorList>
    </citation>
    <scope>NUCLEOTIDE SEQUENCE</scope>
    <source>
        <strain evidence="2">CBS 958.72</strain>
    </source>
</reference>
<evidence type="ECO:0000313" key="3">
    <source>
        <dbReference type="Proteomes" id="UP001287356"/>
    </source>
</evidence>
<protein>
    <submittedName>
        <fullName evidence="2">Uncharacterized protein</fullName>
    </submittedName>
</protein>